<gene>
    <name evidence="6" type="primary">ihfA_2</name>
    <name evidence="6" type="ORF">NCTC13067_00753</name>
</gene>
<dbReference type="SMART" id="SM00411">
    <property type="entry name" value="BHL"/>
    <property type="match status" value="1"/>
</dbReference>
<keyword evidence="5" id="KW-1133">Transmembrane helix</keyword>
<dbReference type="GO" id="GO:0003677">
    <property type="term" value="F:DNA binding"/>
    <property type="evidence" value="ECO:0007669"/>
    <property type="project" value="UniProtKB-KW"/>
</dbReference>
<proteinExistence type="inferred from homology"/>
<dbReference type="InterPro" id="IPR000119">
    <property type="entry name" value="Hist_DNA-bd"/>
</dbReference>
<organism evidence="6 7">
    <name type="scientific">Prevotella denticola</name>
    <dbReference type="NCBI Taxonomy" id="28129"/>
    <lineage>
        <taxon>Bacteria</taxon>
        <taxon>Pseudomonadati</taxon>
        <taxon>Bacteroidota</taxon>
        <taxon>Bacteroidia</taxon>
        <taxon>Bacteroidales</taxon>
        <taxon>Prevotellaceae</taxon>
        <taxon>Prevotella</taxon>
    </lineage>
</organism>
<dbReference type="SUPFAM" id="SSF47729">
    <property type="entry name" value="IHF-like DNA-binding proteins"/>
    <property type="match status" value="1"/>
</dbReference>
<dbReference type="Pfam" id="PF00216">
    <property type="entry name" value="Bac_DNA_binding"/>
    <property type="match status" value="1"/>
</dbReference>
<dbReference type="RefSeq" id="WP_025067833.1">
    <property type="nucleotide sequence ID" value="NZ_CAUVPN010000011.1"/>
</dbReference>
<dbReference type="InterPro" id="IPR010992">
    <property type="entry name" value="IHF-like_DNA-bd_dom_sf"/>
</dbReference>
<evidence type="ECO:0000313" key="6">
    <source>
        <dbReference type="EMBL" id="SUB87089.1"/>
    </source>
</evidence>
<evidence type="ECO:0000256" key="4">
    <source>
        <dbReference type="SAM" id="MobiDB-lite"/>
    </source>
</evidence>
<keyword evidence="5" id="KW-0812">Transmembrane</keyword>
<evidence type="ECO:0000256" key="5">
    <source>
        <dbReference type="SAM" id="Phobius"/>
    </source>
</evidence>
<feature type="region of interest" description="Disordered" evidence="4">
    <location>
        <begin position="108"/>
        <end position="259"/>
    </location>
</feature>
<evidence type="ECO:0000256" key="2">
    <source>
        <dbReference type="ARBA" id="ARBA00023125"/>
    </source>
</evidence>
<dbReference type="AlphaFoldDB" id="A0A379E3D0"/>
<feature type="compositionally biased region" description="Basic and acidic residues" evidence="4">
    <location>
        <begin position="136"/>
        <end position="152"/>
    </location>
</feature>
<feature type="compositionally biased region" description="Basic and acidic residues" evidence="4">
    <location>
        <begin position="219"/>
        <end position="230"/>
    </location>
</feature>
<dbReference type="PANTHER" id="PTHR33175:SF2">
    <property type="entry name" value="INTEGRATION HOST FACTOR SUBUNIT ALPHA"/>
    <property type="match status" value="1"/>
</dbReference>
<dbReference type="GO" id="GO:0030527">
    <property type="term" value="F:structural constituent of chromatin"/>
    <property type="evidence" value="ECO:0007669"/>
    <property type="project" value="InterPro"/>
</dbReference>
<dbReference type="CDD" id="cd13832">
    <property type="entry name" value="IHF"/>
    <property type="match status" value="1"/>
</dbReference>
<dbReference type="EMBL" id="UGTM01000001">
    <property type="protein sequence ID" value="SUB87089.1"/>
    <property type="molecule type" value="Genomic_DNA"/>
</dbReference>
<evidence type="ECO:0000256" key="3">
    <source>
        <dbReference type="RuleBase" id="RU003939"/>
    </source>
</evidence>
<evidence type="ECO:0000256" key="1">
    <source>
        <dbReference type="ARBA" id="ARBA00010529"/>
    </source>
</evidence>
<keyword evidence="2" id="KW-0238">DNA-binding</keyword>
<name>A0A379E3D0_9BACT</name>
<feature type="transmembrane region" description="Helical" evidence="5">
    <location>
        <begin position="265"/>
        <end position="286"/>
    </location>
</feature>
<dbReference type="PANTHER" id="PTHR33175">
    <property type="entry name" value="DNA-BINDING PROTEIN HU"/>
    <property type="match status" value="1"/>
</dbReference>
<evidence type="ECO:0000313" key="7">
    <source>
        <dbReference type="Proteomes" id="UP000255469"/>
    </source>
</evidence>
<sequence>MAKTGMQMITNTLARLYKLPAADAMAFVDTFFAIISSELKNGRQVKVKGLGTFKVQSVKPRESVNVNTGERVLIEGHDKVTFTPDTAMKELVNKPFSQFETVVINDGVPTEDLERIPSDEEMDSSANESSTGKIGIETEKTDEKDSPHDIRPAEITLEQPEEIIETSMERTIHITGMKPAEKTGGLSDEEKKQSSAVDEGRKTLADNAPASTDMDANEVDDKNTEEERMPAEPQSPKAEKPQSLPDHTAMDNADDSDVEESANSMLKTVALAAAVVIIILGGFLWIRFGKKNLYRNPAVAVQKKNTSDNGTVPTTKAVSADTVAMSRRKSHVQANVGKEKADSFAAMSHDARIRYGAYNIVGIDRVVVLKKGQTMKSYSRSTLGADMIGYFQVLNGRNTMQAGDTMKVPKVELRPEYRR</sequence>
<dbReference type="GO" id="GO:0005829">
    <property type="term" value="C:cytosol"/>
    <property type="evidence" value="ECO:0007669"/>
    <property type="project" value="TreeGrafter"/>
</dbReference>
<feature type="compositionally biased region" description="Basic and acidic residues" evidence="4">
    <location>
        <begin position="188"/>
        <end position="204"/>
    </location>
</feature>
<reference evidence="6 7" key="1">
    <citation type="submission" date="2018-06" db="EMBL/GenBank/DDBJ databases">
        <authorList>
            <consortium name="Pathogen Informatics"/>
            <person name="Doyle S."/>
        </authorList>
    </citation>
    <scope>NUCLEOTIDE SEQUENCE [LARGE SCALE GENOMIC DNA]</scope>
    <source>
        <strain evidence="6 7">NCTC13067</strain>
    </source>
</reference>
<comment type="similarity">
    <text evidence="1 3">Belongs to the bacterial histone-like protein family.</text>
</comment>
<accession>A0A379E3D0</accession>
<dbReference type="Proteomes" id="UP000255469">
    <property type="component" value="Unassembled WGS sequence"/>
</dbReference>
<keyword evidence="5" id="KW-0472">Membrane</keyword>
<dbReference type="Gene3D" id="4.10.520.10">
    <property type="entry name" value="IHF-like DNA-binding proteins"/>
    <property type="match status" value="1"/>
</dbReference>
<protein>
    <submittedName>
        <fullName evidence="6">Integration host factor subunit alpha</fullName>
    </submittedName>
</protein>